<protein>
    <submittedName>
        <fullName evidence="2">Uncharacterized protein</fullName>
    </submittedName>
</protein>
<evidence type="ECO:0000256" key="1">
    <source>
        <dbReference type="SAM" id="Phobius"/>
    </source>
</evidence>
<feature type="transmembrane region" description="Helical" evidence="1">
    <location>
        <begin position="99"/>
        <end position="118"/>
    </location>
</feature>
<keyword evidence="1" id="KW-0812">Transmembrane</keyword>
<keyword evidence="1" id="KW-1133">Transmembrane helix</keyword>
<dbReference type="Proteomes" id="UP000664859">
    <property type="component" value="Unassembled WGS sequence"/>
</dbReference>
<name>A0A835ZH70_9STRA</name>
<keyword evidence="1" id="KW-0472">Membrane</keyword>
<dbReference type="EMBL" id="JAFCMP010000010">
    <property type="protein sequence ID" value="KAG5192134.1"/>
    <property type="molecule type" value="Genomic_DNA"/>
</dbReference>
<keyword evidence="3" id="KW-1185">Reference proteome</keyword>
<evidence type="ECO:0000313" key="2">
    <source>
        <dbReference type="EMBL" id="KAG5192134.1"/>
    </source>
</evidence>
<evidence type="ECO:0000313" key="3">
    <source>
        <dbReference type="Proteomes" id="UP000664859"/>
    </source>
</evidence>
<proteinExistence type="predicted"/>
<reference evidence="2" key="1">
    <citation type="submission" date="2021-02" db="EMBL/GenBank/DDBJ databases">
        <title>First Annotated Genome of the Yellow-green Alga Tribonema minus.</title>
        <authorList>
            <person name="Mahan K.M."/>
        </authorList>
    </citation>
    <scope>NUCLEOTIDE SEQUENCE</scope>
    <source>
        <strain evidence="2">UTEX B ZZ1240</strain>
    </source>
</reference>
<gene>
    <name evidence="2" type="ORF">JKP88DRAFT_352065</name>
</gene>
<organism evidence="2 3">
    <name type="scientific">Tribonema minus</name>
    <dbReference type="NCBI Taxonomy" id="303371"/>
    <lineage>
        <taxon>Eukaryota</taxon>
        <taxon>Sar</taxon>
        <taxon>Stramenopiles</taxon>
        <taxon>Ochrophyta</taxon>
        <taxon>PX clade</taxon>
        <taxon>Xanthophyceae</taxon>
        <taxon>Tribonematales</taxon>
        <taxon>Tribonemataceae</taxon>
        <taxon>Tribonema</taxon>
    </lineage>
</organism>
<sequence length="137" mass="14763">MQRCSTLCRHAQRCTVAAAAASTLPALYSLNYQTDDLDQNQSRHIFTVACKSVFFRLPGSGCAQCNENGAGLRHAFERPMCLCGSPCAAALRHSITKCVLASPVHIVCSSLCVVLVLASRRCCQRFRRGACAGTRAP</sequence>
<feature type="non-terminal residue" evidence="2">
    <location>
        <position position="137"/>
    </location>
</feature>
<accession>A0A835ZH70</accession>
<dbReference type="AlphaFoldDB" id="A0A835ZH70"/>
<comment type="caution">
    <text evidence="2">The sequence shown here is derived from an EMBL/GenBank/DDBJ whole genome shotgun (WGS) entry which is preliminary data.</text>
</comment>